<dbReference type="EMBL" id="BOPH01000017">
    <property type="protein sequence ID" value="GIJ66235.1"/>
    <property type="molecule type" value="Genomic_DNA"/>
</dbReference>
<evidence type="ECO:0000313" key="2">
    <source>
        <dbReference type="EMBL" id="GIJ66235.1"/>
    </source>
</evidence>
<evidence type="ECO:0008006" key="4">
    <source>
        <dbReference type="Google" id="ProtNLM"/>
    </source>
</evidence>
<dbReference type="Proteomes" id="UP000635606">
    <property type="component" value="Unassembled WGS sequence"/>
</dbReference>
<protein>
    <recommendedName>
        <fullName evidence="4">Holin</fullName>
    </recommendedName>
</protein>
<evidence type="ECO:0000256" key="1">
    <source>
        <dbReference type="SAM" id="Phobius"/>
    </source>
</evidence>
<sequence length="66" mass="6702">MPENYPIVRTTKAKAWAAGVGSAATVVASVFADNVLDTSEVGGLVAGIVAAVVTVATVYKVPNRRA</sequence>
<organism evidence="2 3">
    <name type="scientific">Virgisporangium ochraceum</name>
    <dbReference type="NCBI Taxonomy" id="65505"/>
    <lineage>
        <taxon>Bacteria</taxon>
        <taxon>Bacillati</taxon>
        <taxon>Actinomycetota</taxon>
        <taxon>Actinomycetes</taxon>
        <taxon>Micromonosporales</taxon>
        <taxon>Micromonosporaceae</taxon>
        <taxon>Virgisporangium</taxon>
    </lineage>
</organism>
<reference evidence="2" key="1">
    <citation type="submission" date="2021-01" db="EMBL/GenBank/DDBJ databases">
        <title>Whole genome shotgun sequence of Virgisporangium ochraceum NBRC 16418.</title>
        <authorList>
            <person name="Komaki H."/>
            <person name="Tamura T."/>
        </authorList>
    </citation>
    <scope>NUCLEOTIDE SEQUENCE</scope>
    <source>
        <strain evidence="2">NBRC 16418</strain>
    </source>
</reference>
<comment type="caution">
    <text evidence="2">The sequence shown here is derived from an EMBL/GenBank/DDBJ whole genome shotgun (WGS) entry which is preliminary data.</text>
</comment>
<feature type="transmembrane region" description="Helical" evidence="1">
    <location>
        <begin position="42"/>
        <end position="61"/>
    </location>
</feature>
<name>A0A8J4E8J6_9ACTN</name>
<dbReference type="RefSeq" id="WP_203926218.1">
    <property type="nucleotide sequence ID" value="NZ_BOPH01000017.1"/>
</dbReference>
<keyword evidence="1" id="KW-1133">Transmembrane helix</keyword>
<dbReference type="AlphaFoldDB" id="A0A8J4E8J6"/>
<proteinExistence type="predicted"/>
<gene>
    <name evidence="2" type="ORF">Voc01_011520</name>
</gene>
<keyword evidence="1" id="KW-0472">Membrane</keyword>
<keyword evidence="3" id="KW-1185">Reference proteome</keyword>
<keyword evidence="1" id="KW-0812">Transmembrane</keyword>
<accession>A0A8J4E8J6</accession>
<evidence type="ECO:0000313" key="3">
    <source>
        <dbReference type="Proteomes" id="UP000635606"/>
    </source>
</evidence>